<evidence type="ECO:0000313" key="5">
    <source>
        <dbReference type="Proteomes" id="UP000663833"/>
    </source>
</evidence>
<proteinExistence type="predicted"/>
<feature type="coiled-coil region" evidence="1">
    <location>
        <begin position="74"/>
        <end position="172"/>
    </location>
</feature>
<reference evidence="4" key="1">
    <citation type="submission" date="2021-02" db="EMBL/GenBank/DDBJ databases">
        <authorList>
            <person name="Nowell W R."/>
        </authorList>
    </citation>
    <scope>NUCLEOTIDE SEQUENCE</scope>
</reference>
<evidence type="ECO:0000313" key="4">
    <source>
        <dbReference type="EMBL" id="CAF3194518.1"/>
    </source>
</evidence>
<dbReference type="AlphaFoldDB" id="A0A817QE81"/>
<accession>A0A817QE81</accession>
<evidence type="ECO:0000256" key="1">
    <source>
        <dbReference type="SAM" id="Coils"/>
    </source>
</evidence>
<dbReference type="OrthoDB" id="10033784at2759"/>
<comment type="caution">
    <text evidence="4">The sequence shown here is derived from an EMBL/GenBank/DDBJ whole genome shotgun (WGS) entry which is preliminary data.</text>
</comment>
<dbReference type="Gene3D" id="1.10.287.1490">
    <property type="match status" value="1"/>
</dbReference>
<dbReference type="EMBL" id="CAJNYD010000048">
    <property type="protein sequence ID" value="CAF3194518.1"/>
    <property type="molecule type" value="Genomic_DNA"/>
</dbReference>
<evidence type="ECO:0000256" key="2">
    <source>
        <dbReference type="SAM" id="MobiDB-lite"/>
    </source>
</evidence>
<feature type="coiled-coil region" evidence="1">
    <location>
        <begin position="198"/>
        <end position="490"/>
    </location>
</feature>
<protein>
    <submittedName>
        <fullName evidence="4">Uncharacterized protein</fullName>
    </submittedName>
</protein>
<name>A0A817QE81_9BILA</name>
<dbReference type="Proteomes" id="UP000663833">
    <property type="component" value="Unassembled WGS sequence"/>
</dbReference>
<feature type="compositionally biased region" description="Polar residues" evidence="2">
    <location>
        <begin position="512"/>
        <end position="542"/>
    </location>
</feature>
<dbReference type="Proteomes" id="UP000663825">
    <property type="component" value="Unassembled WGS sequence"/>
</dbReference>
<gene>
    <name evidence="4" type="ORF">LUA448_LOCUS1821</name>
    <name evidence="3" type="ORF">TIS948_LOCUS5795</name>
</gene>
<evidence type="ECO:0000313" key="3">
    <source>
        <dbReference type="EMBL" id="CAF3082748.1"/>
    </source>
</evidence>
<organism evidence="4 5">
    <name type="scientific">Rotaria socialis</name>
    <dbReference type="NCBI Taxonomy" id="392032"/>
    <lineage>
        <taxon>Eukaryota</taxon>
        <taxon>Metazoa</taxon>
        <taxon>Spiralia</taxon>
        <taxon>Gnathifera</taxon>
        <taxon>Rotifera</taxon>
        <taxon>Eurotatoria</taxon>
        <taxon>Bdelloidea</taxon>
        <taxon>Philodinida</taxon>
        <taxon>Philodinidae</taxon>
        <taxon>Rotaria</taxon>
    </lineage>
</organism>
<sequence length="629" mass="72817">MSSSSVDRMSGASTPTLLAMTSYTTNRLNEELSGLKRWRQMYDSAMNEKNAELQKLQLINQRQAQSLNDSVVQIEQQTMTINSLKQNEVSLEKKVTKLEELHQILKKNVAKLEKAVSQCEFVRVDLERMYEHQERTVKSLADDVNSTIETKLKNLQLQLKLVEQLHEQARIELNKQIHERTQENAETTSHIWELTTKLATATNEINQLQSINTNANSKIIELAEEINKYQQMIELISIENNTALTAKNQQIEDLQKRIDALALKIDAGKDEIFNLQELNTTLQTQIDEMKQKSVEHTEYHQTEMQARQVEIDIREKENEQLQIKTNQLIEEMVTRDNEIEELKEKNQVSLNEINEMNLNLRKQLEETCEQFHQQISDYTKQSIEHDNRFEQQNVEMTEKEKLIHDLENKHNDLVEKMELTEEEIAQLTKENEDLRTQNHLLLQETDEQMKQKDVIVEATNIEIGEKEKEIEELQKKVTLLEERLSKNQNLLTSLRSSMGEKDAKIKRLEQGSVHSQSSLPSRPTNIRRTNINHPLATQQKSATPIRPPLPPSTSQQTKINPREKRMLPPPAANDLTSTPKKVLRLSPKKAAIDHVHTLEQSISSVLDDDRDEVASNTSVASLFEYLKKI</sequence>
<feature type="region of interest" description="Disordered" evidence="2">
    <location>
        <begin position="507"/>
        <end position="577"/>
    </location>
</feature>
<dbReference type="EMBL" id="CAJNXB010000669">
    <property type="protein sequence ID" value="CAF3082748.1"/>
    <property type="molecule type" value="Genomic_DNA"/>
</dbReference>
<keyword evidence="1" id="KW-0175">Coiled coil</keyword>